<protein>
    <submittedName>
        <fullName evidence="1">Uncharacterized protein</fullName>
    </submittedName>
</protein>
<dbReference type="Proteomes" id="UP001319921">
    <property type="component" value="Chromosome"/>
</dbReference>
<evidence type="ECO:0000313" key="1">
    <source>
        <dbReference type="EMBL" id="BDB97572.1"/>
    </source>
</evidence>
<dbReference type="RefSeq" id="WP_229571560.1">
    <property type="nucleotide sequence ID" value="NZ_AP025226.1"/>
</dbReference>
<reference evidence="1 2" key="1">
    <citation type="journal article" date="2022" name="Microbiol. Resour. Announc.">
        <title>Complete Genome Sequence of the Hyperthermophilic and Acidophilic Archaeon Saccharolobus caldissimus Strain HS-3T.</title>
        <authorList>
            <person name="Sakai H.D."/>
            <person name="Kurosawa N."/>
        </authorList>
    </citation>
    <scope>NUCLEOTIDE SEQUENCE [LARGE SCALE GENOMIC DNA]</scope>
    <source>
        <strain evidence="1 2">JCM32116</strain>
    </source>
</reference>
<sequence>MNESDREVSRILLNFETVIEDHTVYLNELENLIVFPEPDVEKATRLIRKMRRVRRELSQGLDIIAKNIDNVSDLKIKEEALGLVNYLVIVGFKDEKDMLTTLNNYLKSKGIDLQLDKDIEQITSIINRISHLNF</sequence>
<evidence type="ECO:0000313" key="2">
    <source>
        <dbReference type="Proteomes" id="UP001319921"/>
    </source>
</evidence>
<organism evidence="1 2">
    <name type="scientific">Saccharolobus caldissimus</name>
    <dbReference type="NCBI Taxonomy" id="1702097"/>
    <lineage>
        <taxon>Archaea</taxon>
        <taxon>Thermoproteota</taxon>
        <taxon>Thermoprotei</taxon>
        <taxon>Sulfolobales</taxon>
        <taxon>Sulfolobaceae</taxon>
        <taxon>Saccharolobus</taxon>
    </lineage>
</organism>
<keyword evidence="2" id="KW-1185">Reference proteome</keyword>
<dbReference type="EMBL" id="AP025226">
    <property type="protein sequence ID" value="BDB97572.1"/>
    <property type="molecule type" value="Genomic_DNA"/>
</dbReference>
<name>A0AAQ4CP41_9CREN</name>
<proteinExistence type="predicted"/>
<dbReference type="KEGG" id="scas:SACC_05890"/>
<dbReference type="GeneID" id="68865322"/>
<dbReference type="AlphaFoldDB" id="A0AAQ4CP41"/>
<accession>A0AAQ4CP41</accession>
<gene>
    <name evidence="1" type="ORF">SACC_05890</name>
</gene>